<feature type="transmembrane region" description="Helical" evidence="5">
    <location>
        <begin position="202"/>
        <end position="225"/>
    </location>
</feature>
<feature type="domain" description="O-antigen ligase-related" evidence="6">
    <location>
        <begin position="159"/>
        <end position="315"/>
    </location>
</feature>
<feature type="transmembrane region" description="Helical" evidence="5">
    <location>
        <begin position="299"/>
        <end position="317"/>
    </location>
</feature>
<evidence type="ECO:0000256" key="5">
    <source>
        <dbReference type="SAM" id="Phobius"/>
    </source>
</evidence>
<feature type="transmembrane region" description="Helical" evidence="5">
    <location>
        <begin position="324"/>
        <end position="345"/>
    </location>
</feature>
<organism evidence="7">
    <name type="scientific">marine metagenome</name>
    <dbReference type="NCBI Taxonomy" id="408172"/>
    <lineage>
        <taxon>unclassified sequences</taxon>
        <taxon>metagenomes</taxon>
        <taxon>ecological metagenomes</taxon>
    </lineage>
</organism>
<dbReference type="GO" id="GO:0016020">
    <property type="term" value="C:membrane"/>
    <property type="evidence" value="ECO:0007669"/>
    <property type="project" value="UniProtKB-SubCell"/>
</dbReference>
<dbReference type="InterPro" id="IPR051533">
    <property type="entry name" value="WaaL-like"/>
</dbReference>
<protein>
    <recommendedName>
        <fullName evidence="6">O-antigen ligase-related domain-containing protein</fullName>
    </recommendedName>
</protein>
<feature type="transmembrane region" description="Helical" evidence="5">
    <location>
        <begin position="351"/>
        <end position="369"/>
    </location>
</feature>
<evidence type="ECO:0000256" key="1">
    <source>
        <dbReference type="ARBA" id="ARBA00004141"/>
    </source>
</evidence>
<feature type="transmembrane region" description="Helical" evidence="5">
    <location>
        <begin position="37"/>
        <end position="54"/>
    </location>
</feature>
<feature type="transmembrane region" description="Helical" evidence="5">
    <location>
        <begin position="127"/>
        <end position="145"/>
    </location>
</feature>
<comment type="subcellular location">
    <subcellularLocation>
        <location evidence="1">Membrane</location>
        <topology evidence="1">Multi-pass membrane protein</topology>
    </subcellularLocation>
</comment>
<keyword evidence="2 5" id="KW-0812">Transmembrane</keyword>
<evidence type="ECO:0000313" key="7">
    <source>
        <dbReference type="EMBL" id="SVB69622.1"/>
    </source>
</evidence>
<evidence type="ECO:0000256" key="4">
    <source>
        <dbReference type="ARBA" id="ARBA00023136"/>
    </source>
</evidence>
<feature type="transmembrane region" description="Helical" evidence="5">
    <location>
        <begin position="66"/>
        <end position="83"/>
    </location>
</feature>
<feature type="transmembrane region" description="Helical" evidence="5">
    <location>
        <begin position="6"/>
        <end position="25"/>
    </location>
</feature>
<evidence type="ECO:0000259" key="6">
    <source>
        <dbReference type="Pfam" id="PF04932"/>
    </source>
</evidence>
<evidence type="ECO:0000256" key="2">
    <source>
        <dbReference type="ARBA" id="ARBA00022692"/>
    </source>
</evidence>
<dbReference type="AlphaFoldDB" id="A0A382G432"/>
<proteinExistence type="predicted"/>
<feature type="transmembrane region" description="Helical" evidence="5">
    <location>
        <begin position="90"/>
        <end position="107"/>
    </location>
</feature>
<dbReference type="PANTHER" id="PTHR37422:SF13">
    <property type="entry name" value="LIPOPOLYSACCHARIDE BIOSYNTHESIS PROTEIN PA4999-RELATED"/>
    <property type="match status" value="1"/>
</dbReference>
<dbReference type="Pfam" id="PF04932">
    <property type="entry name" value="Wzy_C"/>
    <property type="match status" value="1"/>
</dbReference>
<keyword evidence="4 5" id="KW-0472">Membrane</keyword>
<dbReference type="EMBL" id="UINC01053288">
    <property type="protein sequence ID" value="SVB69622.1"/>
    <property type="molecule type" value="Genomic_DNA"/>
</dbReference>
<sequence length="374" mass="42365">MGQVTLGAAFSGNYLFIIFPLLFLLKDQKIKVLPGDIKTVFYIYCLIFFIAWFLQYSYWHLSMRKLISFILFMSMFSYALININERMIAAFKIAIVAFALYLSLSNLNELRSFDLATLGYAAKNQVGNQRFGFLYIIGFWLVFFFQSQSLLMRLAKIPLLLIIFLGLLLTFSRASIVGLIISGLVFLIVLFGPMIKLTTRNLGIFLLYGIGIGIVVAFSGIYEYLALPFEYFGERLFAFRFSDGSSNFDLTNPGSSEGYRIFLMKSILEYVLSSPLFGSGFLGIWIILDDGIGSAHGQYNDVLFRTGFIGLAVYLYVLQRLGSYLYKADIGLFIGFIGVLAFGLFHETFKVSHGAFILAFLIGMWATELRRKEI</sequence>
<gene>
    <name evidence="7" type="ORF">METZ01_LOCUS222476</name>
</gene>
<name>A0A382G432_9ZZZZ</name>
<feature type="transmembrane region" description="Helical" evidence="5">
    <location>
        <begin position="157"/>
        <end position="190"/>
    </location>
</feature>
<feature type="transmembrane region" description="Helical" evidence="5">
    <location>
        <begin position="267"/>
        <end position="287"/>
    </location>
</feature>
<reference evidence="7" key="1">
    <citation type="submission" date="2018-05" db="EMBL/GenBank/DDBJ databases">
        <authorList>
            <person name="Lanie J.A."/>
            <person name="Ng W.-L."/>
            <person name="Kazmierczak K.M."/>
            <person name="Andrzejewski T.M."/>
            <person name="Davidsen T.M."/>
            <person name="Wayne K.J."/>
            <person name="Tettelin H."/>
            <person name="Glass J.I."/>
            <person name="Rusch D."/>
            <person name="Podicherti R."/>
            <person name="Tsui H.-C.T."/>
            <person name="Winkler M.E."/>
        </authorList>
    </citation>
    <scope>NUCLEOTIDE SEQUENCE</scope>
</reference>
<keyword evidence="3 5" id="KW-1133">Transmembrane helix</keyword>
<dbReference type="PANTHER" id="PTHR37422">
    <property type="entry name" value="TEICHURONIC ACID BIOSYNTHESIS PROTEIN TUAE"/>
    <property type="match status" value="1"/>
</dbReference>
<evidence type="ECO:0000256" key="3">
    <source>
        <dbReference type="ARBA" id="ARBA00022989"/>
    </source>
</evidence>
<accession>A0A382G432</accession>
<dbReference type="InterPro" id="IPR007016">
    <property type="entry name" value="O-antigen_ligase-rel_domated"/>
</dbReference>